<organism evidence="1 2">
    <name type="scientific">Corynebacterium marambiense</name>
    <dbReference type="NCBI Taxonomy" id="2765364"/>
    <lineage>
        <taxon>Bacteria</taxon>
        <taxon>Bacillati</taxon>
        <taxon>Actinomycetota</taxon>
        <taxon>Actinomycetes</taxon>
        <taxon>Mycobacteriales</taxon>
        <taxon>Corynebacteriaceae</taxon>
        <taxon>Corynebacterium</taxon>
    </lineage>
</organism>
<evidence type="ECO:0000313" key="2">
    <source>
        <dbReference type="Proteomes" id="UP000625574"/>
    </source>
</evidence>
<protein>
    <submittedName>
        <fullName evidence="1">Uncharacterized protein</fullName>
    </submittedName>
</protein>
<name>A0ABS0VWY5_9CORY</name>
<sequence length="101" mass="11816">MAIVAGVAETWNHKCRILFAWWNVGRTFSAVFLPRRDWMVMRVGFLEDPIIRVIFSGLNWLLLTYRVAQSSAAIEKSIKSNYIEYSVREICHFLTDEIEFA</sequence>
<accession>A0ABS0VWY5</accession>
<dbReference type="Proteomes" id="UP000625574">
    <property type="component" value="Unassembled WGS sequence"/>
</dbReference>
<reference evidence="1 2" key="1">
    <citation type="submission" date="2020-12" db="EMBL/GenBank/DDBJ databases">
        <title>Genome public.</title>
        <authorList>
            <person name="Sun Q."/>
        </authorList>
    </citation>
    <scope>NUCLEOTIDE SEQUENCE [LARGE SCALE GENOMIC DNA]</scope>
    <source>
        <strain evidence="1 2">CCM 8864</strain>
    </source>
</reference>
<keyword evidence="2" id="KW-1185">Reference proteome</keyword>
<gene>
    <name evidence="1" type="ORF">JDV76_09940</name>
</gene>
<evidence type="ECO:0000313" key="1">
    <source>
        <dbReference type="EMBL" id="MBI9001283.1"/>
    </source>
</evidence>
<proteinExistence type="predicted"/>
<dbReference type="EMBL" id="JAEIOT010000011">
    <property type="protein sequence ID" value="MBI9001283.1"/>
    <property type="molecule type" value="Genomic_DNA"/>
</dbReference>
<comment type="caution">
    <text evidence="1">The sequence shown here is derived from an EMBL/GenBank/DDBJ whole genome shotgun (WGS) entry which is preliminary data.</text>
</comment>
<dbReference type="RefSeq" id="WP_198736739.1">
    <property type="nucleotide sequence ID" value="NZ_JAEIOT010000011.1"/>
</dbReference>